<name>A0A6B8RF35_9BACL</name>
<keyword evidence="2" id="KW-0732">Signal</keyword>
<evidence type="ECO:0000313" key="3">
    <source>
        <dbReference type="EMBL" id="QGQ95101.1"/>
    </source>
</evidence>
<feature type="chain" id="PRO_5039103557" evidence="2">
    <location>
        <begin position="29"/>
        <end position="464"/>
    </location>
</feature>
<gene>
    <name evidence="3" type="ORF">EHS13_09495</name>
</gene>
<feature type="region of interest" description="Disordered" evidence="1">
    <location>
        <begin position="33"/>
        <end position="57"/>
    </location>
</feature>
<keyword evidence="4" id="KW-1185">Reference proteome</keyword>
<dbReference type="PANTHER" id="PTHR43649">
    <property type="entry name" value="ARABINOSE-BINDING PROTEIN-RELATED"/>
    <property type="match status" value="1"/>
</dbReference>
<dbReference type="InterPro" id="IPR006059">
    <property type="entry name" value="SBP"/>
</dbReference>
<dbReference type="PROSITE" id="PS51257">
    <property type="entry name" value="PROKAR_LIPOPROTEIN"/>
    <property type="match status" value="1"/>
</dbReference>
<dbReference type="Pfam" id="PF01547">
    <property type="entry name" value="SBP_bac_1"/>
    <property type="match status" value="1"/>
</dbReference>
<dbReference type="EMBL" id="CP034235">
    <property type="protein sequence ID" value="QGQ95101.1"/>
    <property type="molecule type" value="Genomic_DNA"/>
</dbReference>
<proteinExistence type="predicted"/>
<feature type="signal peptide" evidence="2">
    <location>
        <begin position="1"/>
        <end position="28"/>
    </location>
</feature>
<dbReference type="InterPro" id="IPR050490">
    <property type="entry name" value="Bact_solute-bd_prot1"/>
</dbReference>
<dbReference type="AlphaFoldDB" id="A0A6B8RF35"/>
<evidence type="ECO:0000256" key="1">
    <source>
        <dbReference type="SAM" id="MobiDB-lite"/>
    </source>
</evidence>
<evidence type="ECO:0000256" key="2">
    <source>
        <dbReference type="SAM" id="SignalP"/>
    </source>
</evidence>
<protein>
    <submittedName>
        <fullName evidence="3">Extracellular solute-binding protein</fullName>
    </submittedName>
</protein>
<evidence type="ECO:0000313" key="4">
    <source>
        <dbReference type="Proteomes" id="UP000426246"/>
    </source>
</evidence>
<reference evidence="4" key="1">
    <citation type="submission" date="2018-11" db="EMBL/GenBank/DDBJ databases">
        <title>Complete genome sequence of Paenibacillus sp. ML311-T8.</title>
        <authorList>
            <person name="Nam Y.-D."/>
            <person name="Kang J."/>
            <person name="Chung W.-H."/>
            <person name="Park Y.S."/>
        </authorList>
    </citation>
    <scope>NUCLEOTIDE SEQUENCE [LARGE SCALE GENOMIC DNA]</scope>
    <source>
        <strain evidence="4">ML311-T8</strain>
    </source>
</reference>
<dbReference type="Gene3D" id="3.40.190.10">
    <property type="entry name" value="Periplasmic binding protein-like II"/>
    <property type="match status" value="2"/>
</dbReference>
<dbReference type="PANTHER" id="PTHR43649:SF12">
    <property type="entry name" value="DIACETYLCHITOBIOSE BINDING PROTEIN DASA"/>
    <property type="match status" value="1"/>
</dbReference>
<dbReference type="KEGG" id="ppsc:EHS13_09495"/>
<dbReference type="Proteomes" id="UP000426246">
    <property type="component" value="Chromosome"/>
</dbReference>
<organism evidence="3 4">
    <name type="scientific">Paenibacillus psychroresistens</name>
    <dbReference type="NCBI Taxonomy" id="1778678"/>
    <lineage>
        <taxon>Bacteria</taxon>
        <taxon>Bacillati</taxon>
        <taxon>Bacillota</taxon>
        <taxon>Bacilli</taxon>
        <taxon>Bacillales</taxon>
        <taxon>Paenibacillaceae</taxon>
        <taxon>Paenibacillus</taxon>
    </lineage>
</organism>
<accession>A0A6B8RF35</accession>
<dbReference type="SUPFAM" id="SSF53850">
    <property type="entry name" value="Periplasmic binding protein-like II"/>
    <property type="match status" value="1"/>
</dbReference>
<sequence>MKKMTAKAKRTTMIVMLLITIIALTACSKSTSNTEASASPEVKATVAETAAPPSEEPKAQMMDETVSMLIPAAQYKEKSYKQIIAKIKEKTGITIDLQVTPDNQLDNLVKTKIAANEVPDLLHGNAGGASGPFAIYPDDAFTDLSDQSWVSRLVNKDFKTKDGKYIAAPINSTGFVLGMFYNKDIFTKLNLTVPTTWADFIKVCEAIKASGVTPVYMMDKDLWTIQIWETVGFGQVIGFKDEYLAVGQQVLENKIKMKDIPKLDSVLSKHLELVQKELINKDHITATYDGMHEIIGSGKAAMVAMGQWEPSELDKKYPGISQKFGMFPIPFEDNAPMFVAPSSSSLLVFKNAKHLEAAKRVVEAWTQPDVISAYYEENPGFSAYTDVPSGNVLLPIKEVEDNYIKKGNITASVFGGGDIAAGLDNDIWKMYQDMLAGGKTPTQVLESMDKRFAQQAKAKSLSGW</sequence>
<dbReference type="RefSeq" id="WP_155700116.1">
    <property type="nucleotide sequence ID" value="NZ_CP034235.1"/>
</dbReference>